<feature type="region of interest" description="Disordered" evidence="1">
    <location>
        <begin position="248"/>
        <end position="569"/>
    </location>
</feature>
<feature type="compositionally biased region" description="Basic and acidic residues" evidence="1">
    <location>
        <begin position="81"/>
        <end position="92"/>
    </location>
</feature>
<keyword evidence="3" id="KW-1185">Reference proteome</keyword>
<feature type="compositionally biased region" description="Basic and acidic residues" evidence="1">
    <location>
        <begin position="381"/>
        <end position="390"/>
    </location>
</feature>
<protein>
    <submittedName>
        <fullName evidence="2">Uncharacterized protein</fullName>
    </submittedName>
</protein>
<evidence type="ECO:0000313" key="2">
    <source>
        <dbReference type="EMBL" id="ERF76539.1"/>
    </source>
</evidence>
<evidence type="ECO:0000256" key="1">
    <source>
        <dbReference type="SAM" id="MobiDB-lite"/>
    </source>
</evidence>
<dbReference type="Proteomes" id="UP000019373">
    <property type="component" value="Unassembled WGS sequence"/>
</dbReference>
<gene>
    <name evidence="2" type="ORF">EPUS_09175</name>
</gene>
<dbReference type="eggNOG" id="ENOG502RGEH">
    <property type="taxonomic scope" value="Eukaryota"/>
</dbReference>
<dbReference type="HOGENOM" id="CLU_430219_0_0_1"/>
<feature type="compositionally biased region" description="Low complexity" evidence="1">
    <location>
        <begin position="415"/>
        <end position="434"/>
    </location>
</feature>
<feature type="region of interest" description="Disordered" evidence="1">
    <location>
        <begin position="46"/>
        <end position="211"/>
    </location>
</feature>
<dbReference type="OrthoDB" id="4185642at2759"/>
<feature type="compositionally biased region" description="Basic and acidic residues" evidence="1">
    <location>
        <begin position="302"/>
        <end position="316"/>
    </location>
</feature>
<reference evidence="3" key="1">
    <citation type="journal article" date="2014" name="BMC Genomics">
        <title>Genome characteristics reveal the impact of lichenization on lichen-forming fungus Endocarpon pusillum Hedwig (Verrucariales, Ascomycota).</title>
        <authorList>
            <person name="Wang Y.-Y."/>
            <person name="Liu B."/>
            <person name="Zhang X.-Y."/>
            <person name="Zhou Q.-M."/>
            <person name="Zhang T."/>
            <person name="Li H."/>
            <person name="Yu Y.-F."/>
            <person name="Zhang X.-L."/>
            <person name="Hao X.-Y."/>
            <person name="Wang M."/>
            <person name="Wang L."/>
            <person name="Wei J.-C."/>
        </authorList>
    </citation>
    <scope>NUCLEOTIDE SEQUENCE [LARGE SCALE GENOMIC DNA]</scope>
    <source>
        <strain evidence="3">Z07020 / HMAS-L-300199</strain>
    </source>
</reference>
<name>U1I3E0_ENDPU</name>
<sequence>MASELSSEDPLIALTEEQVNAPLGDVFQVPNKSPWEEEREAVLIAARIRRERGGQRSEQEEQARPSGEPVPPSRGRSRSRPSPEERAADQPRGHSQRPRPADARAGAGAGAGAGPSRGARSGRSTGRSPQNPPTGHRDAQSSQRSHARDTGAGPTGRTQEQMVADRGRAPAGEIRAVSPSARPSPGSEAGVSSAGPVQGPPPALGTSAPSPLAHLPEIVSAAYHEGPPGGFGKGIWWHFDGESWSKAKVGKLLPRPPRATQPSRRSREEMNVRRQMADERVAGLSQVPETGKPITRTLSKANLREFDAQHGLEPGRSRSKKSAASSQTSGAGGIMRAGVRPETRKRLSVEHSRRSMDSLVSRPEGSFTSAPGAGGGISRPGLRESLDRGRASRVGSMTGSLPRSRRGFPDPSAESGRSTPASGPSSSAGSRSGSFPGHWPPHAHRTNPNLQEGLHTVYSDALDALGMSLSSPGPPAPGPLQRLFSEAERSAGSGTEPLARTSSGPSTETAAEPLTRTSTGPSTGRAAEPLARTSTGPSTGPGAASSLQSASEPLFHENEDRGMADDGRRDLDRYRSEARAYVNLKKSGLCDRGIVPKLYGFIESFDPKNFERVLHSFLRDKHCPNAILLEYLPGAS</sequence>
<dbReference type="OMA" id="RWKHTRE"/>
<dbReference type="EMBL" id="KE720746">
    <property type="protein sequence ID" value="ERF76539.1"/>
    <property type="molecule type" value="Genomic_DNA"/>
</dbReference>
<feature type="compositionally biased region" description="Basic and acidic residues" evidence="1">
    <location>
        <begin position="265"/>
        <end position="281"/>
    </location>
</feature>
<dbReference type="AlphaFoldDB" id="U1I3E0"/>
<dbReference type="GeneID" id="19244007"/>
<feature type="compositionally biased region" description="Polar residues" evidence="1">
    <location>
        <begin position="500"/>
        <end position="522"/>
    </location>
</feature>
<feature type="compositionally biased region" description="Basic and acidic residues" evidence="1">
    <location>
        <begin position="554"/>
        <end position="569"/>
    </location>
</feature>
<accession>U1I3E0</accession>
<feature type="compositionally biased region" description="Basic and acidic residues" evidence="1">
    <location>
        <begin position="339"/>
        <end position="356"/>
    </location>
</feature>
<feature type="compositionally biased region" description="Low complexity" evidence="1">
    <location>
        <begin position="116"/>
        <end position="129"/>
    </location>
</feature>
<feature type="compositionally biased region" description="Basic and acidic residues" evidence="1">
    <location>
        <begin position="51"/>
        <end position="63"/>
    </location>
</feature>
<proteinExistence type="predicted"/>
<evidence type="ECO:0000313" key="3">
    <source>
        <dbReference type="Proteomes" id="UP000019373"/>
    </source>
</evidence>
<organism evidence="2 3">
    <name type="scientific">Endocarpon pusillum (strain Z07020 / HMAS-L-300199)</name>
    <name type="common">Lichen-forming fungus</name>
    <dbReference type="NCBI Taxonomy" id="1263415"/>
    <lineage>
        <taxon>Eukaryota</taxon>
        <taxon>Fungi</taxon>
        <taxon>Dikarya</taxon>
        <taxon>Ascomycota</taxon>
        <taxon>Pezizomycotina</taxon>
        <taxon>Eurotiomycetes</taxon>
        <taxon>Chaetothyriomycetidae</taxon>
        <taxon>Verrucariales</taxon>
        <taxon>Verrucariaceae</taxon>
        <taxon>Endocarpon</taxon>
    </lineage>
</organism>
<dbReference type="RefSeq" id="XP_007786122.1">
    <property type="nucleotide sequence ID" value="XM_007787932.1"/>
</dbReference>